<evidence type="ECO:0000313" key="2">
    <source>
        <dbReference type="Proteomes" id="UP001276659"/>
    </source>
</evidence>
<dbReference type="Gene3D" id="1.20.1290.10">
    <property type="entry name" value="AhpD-like"/>
    <property type="match status" value="1"/>
</dbReference>
<dbReference type="PANTHER" id="PTHR28180">
    <property type="entry name" value="CONSERVED MITOCHONDRIAL PROTEIN-RELATED"/>
    <property type="match status" value="1"/>
</dbReference>
<evidence type="ECO:0000313" key="1">
    <source>
        <dbReference type="EMBL" id="KAK3174404.1"/>
    </source>
</evidence>
<dbReference type="SUPFAM" id="SSF69118">
    <property type="entry name" value="AhpD-like"/>
    <property type="match status" value="1"/>
</dbReference>
<sequence>MPPPGIVTPALISAIRGQPHLPRGCWYFVAGVALNALNLSAEIPTVFNHAIENGAGSSDTKPGHTEKLEIARKMRESLVKAAAICGLPKSINSLTELKRITVQDLLDEPLRYSPTSRPSELYDVPSSAILHRGQQYFDMIYGKVSKRVMSQMDRSGTEDLGLTARLMYGYLLSNTSVLSPSETSYVLLAGLIPQDVNPQLKGHIRGALATGSTVEEVKAVREIIIRICEASGMSRLDETAQSGWGWKGPIANL</sequence>
<dbReference type="EMBL" id="JASNWA010000006">
    <property type="protein sequence ID" value="KAK3174404.1"/>
    <property type="molecule type" value="Genomic_DNA"/>
</dbReference>
<dbReference type="PANTHER" id="PTHR28180:SF2">
    <property type="entry name" value="PEROXISOMAL PROTEIN 2"/>
    <property type="match status" value="1"/>
</dbReference>
<gene>
    <name evidence="1" type="ORF">OEA41_001650</name>
</gene>
<dbReference type="Proteomes" id="UP001276659">
    <property type="component" value="Unassembled WGS sequence"/>
</dbReference>
<name>A0AAE0DLK0_9LECA</name>
<comment type="caution">
    <text evidence="1">The sequence shown here is derived from an EMBL/GenBank/DDBJ whole genome shotgun (WGS) entry which is preliminary data.</text>
</comment>
<dbReference type="AlphaFoldDB" id="A0AAE0DLK0"/>
<keyword evidence="2" id="KW-1185">Reference proteome</keyword>
<proteinExistence type="predicted"/>
<dbReference type="InterPro" id="IPR029032">
    <property type="entry name" value="AhpD-like"/>
</dbReference>
<reference evidence="1" key="1">
    <citation type="submission" date="2022-11" db="EMBL/GenBank/DDBJ databases">
        <title>Chromosomal genome sequence assembly and mating type (MAT) locus characterization of the leprose asexual lichenized fungus Lepraria neglecta (Nyl.) Erichsen.</title>
        <authorList>
            <person name="Allen J.L."/>
            <person name="Pfeffer B."/>
        </authorList>
    </citation>
    <scope>NUCLEOTIDE SEQUENCE</scope>
    <source>
        <strain evidence="1">Allen 5258</strain>
    </source>
</reference>
<evidence type="ECO:0008006" key="3">
    <source>
        <dbReference type="Google" id="ProtNLM"/>
    </source>
</evidence>
<protein>
    <recommendedName>
        <fullName evidence="3">Carboxymuconolactone decarboxylase-like domain-containing protein</fullName>
    </recommendedName>
</protein>
<dbReference type="InterPro" id="IPR052999">
    <property type="entry name" value="PTS1_Protein"/>
</dbReference>
<organism evidence="1 2">
    <name type="scientific">Lepraria neglecta</name>
    <dbReference type="NCBI Taxonomy" id="209136"/>
    <lineage>
        <taxon>Eukaryota</taxon>
        <taxon>Fungi</taxon>
        <taxon>Dikarya</taxon>
        <taxon>Ascomycota</taxon>
        <taxon>Pezizomycotina</taxon>
        <taxon>Lecanoromycetes</taxon>
        <taxon>OSLEUM clade</taxon>
        <taxon>Lecanoromycetidae</taxon>
        <taxon>Lecanorales</taxon>
        <taxon>Lecanorineae</taxon>
        <taxon>Stereocaulaceae</taxon>
        <taxon>Lepraria</taxon>
    </lineage>
</organism>
<accession>A0AAE0DLK0</accession>